<dbReference type="PANTHER" id="PTHR10000">
    <property type="entry name" value="PHOSPHOSERINE PHOSPHATASE"/>
    <property type="match status" value="1"/>
</dbReference>
<dbReference type="GO" id="GO:0005829">
    <property type="term" value="C:cytosol"/>
    <property type="evidence" value="ECO:0007669"/>
    <property type="project" value="TreeGrafter"/>
</dbReference>
<dbReference type="RefSeq" id="WP_134167595.1">
    <property type="nucleotide sequence ID" value="NZ_SODD01000002.1"/>
</dbReference>
<dbReference type="PROSITE" id="PS01228">
    <property type="entry name" value="COF_1"/>
    <property type="match status" value="1"/>
</dbReference>
<dbReference type="GO" id="GO:0016791">
    <property type="term" value="F:phosphatase activity"/>
    <property type="evidence" value="ECO:0007669"/>
    <property type="project" value="TreeGrafter"/>
</dbReference>
<dbReference type="Gene3D" id="3.40.50.1000">
    <property type="entry name" value="HAD superfamily/HAD-like"/>
    <property type="match status" value="1"/>
</dbReference>
<evidence type="ECO:0008006" key="3">
    <source>
        <dbReference type="Google" id="ProtNLM"/>
    </source>
</evidence>
<dbReference type="InterPro" id="IPR000150">
    <property type="entry name" value="Cof"/>
</dbReference>
<dbReference type="SFLD" id="SFLDG01140">
    <property type="entry name" value="C2.B:_Phosphomannomutase_and_P"/>
    <property type="match status" value="1"/>
</dbReference>
<accession>A0A4R8A828</accession>
<evidence type="ECO:0000313" key="1">
    <source>
        <dbReference type="EMBL" id="TDW26031.1"/>
    </source>
</evidence>
<dbReference type="GO" id="GO:0000287">
    <property type="term" value="F:magnesium ion binding"/>
    <property type="evidence" value="ECO:0007669"/>
    <property type="project" value="TreeGrafter"/>
</dbReference>
<dbReference type="PROSITE" id="PS01229">
    <property type="entry name" value="COF_2"/>
    <property type="match status" value="1"/>
</dbReference>
<gene>
    <name evidence="1" type="ORF">EDD63_10252</name>
</gene>
<organism evidence="1 2">
    <name type="scientific">Breznakia blatticola</name>
    <dbReference type="NCBI Taxonomy" id="1754012"/>
    <lineage>
        <taxon>Bacteria</taxon>
        <taxon>Bacillati</taxon>
        <taxon>Bacillota</taxon>
        <taxon>Erysipelotrichia</taxon>
        <taxon>Erysipelotrichales</taxon>
        <taxon>Erysipelotrichaceae</taxon>
        <taxon>Breznakia</taxon>
    </lineage>
</organism>
<reference evidence="1 2" key="1">
    <citation type="submission" date="2019-03" db="EMBL/GenBank/DDBJ databases">
        <title>Genomic Encyclopedia of Type Strains, Phase IV (KMG-IV): sequencing the most valuable type-strain genomes for metagenomic binning, comparative biology and taxonomic classification.</title>
        <authorList>
            <person name="Goeker M."/>
        </authorList>
    </citation>
    <scope>NUCLEOTIDE SEQUENCE [LARGE SCALE GENOMIC DNA]</scope>
    <source>
        <strain evidence="1 2">DSM 28867</strain>
    </source>
</reference>
<dbReference type="SFLD" id="SFLDS00003">
    <property type="entry name" value="Haloacid_Dehalogenase"/>
    <property type="match status" value="1"/>
</dbReference>
<dbReference type="Pfam" id="PF08282">
    <property type="entry name" value="Hydrolase_3"/>
    <property type="match status" value="1"/>
</dbReference>
<dbReference type="Proteomes" id="UP000294743">
    <property type="component" value="Unassembled WGS sequence"/>
</dbReference>
<dbReference type="SUPFAM" id="SSF56784">
    <property type="entry name" value="HAD-like"/>
    <property type="match status" value="1"/>
</dbReference>
<dbReference type="NCBIfam" id="TIGR01484">
    <property type="entry name" value="HAD-SF-IIB"/>
    <property type="match status" value="1"/>
</dbReference>
<dbReference type="NCBIfam" id="TIGR00099">
    <property type="entry name" value="Cof-subfamily"/>
    <property type="match status" value="1"/>
</dbReference>
<dbReference type="InterPro" id="IPR036412">
    <property type="entry name" value="HAD-like_sf"/>
</dbReference>
<dbReference type="InterPro" id="IPR023214">
    <property type="entry name" value="HAD_sf"/>
</dbReference>
<protein>
    <recommendedName>
        <fullName evidence="3">Cof subfamily protein (Haloacid dehalogenase superfamily)/HAD superfamily hydrolase (TIGR01484 family)</fullName>
    </recommendedName>
</protein>
<dbReference type="InterPro" id="IPR006379">
    <property type="entry name" value="HAD-SF_hydro_IIB"/>
</dbReference>
<evidence type="ECO:0000313" key="2">
    <source>
        <dbReference type="Proteomes" id="UP000294743"/>
    </source>
</evidence>
<dbReference type="PANTHER" id="PTHR10000:SF8">
    <property type="entry name" value="HAD SUPERFAMILY HYDROLASE-LIKE, TYPE 3"/>
    <property type="match status" value="1"/>
</dbReference>
<dbReference type="Gene3D" id="3.30.1240.10">
    <property type="match status" value="1"/>
</dbReference>
<comment type="caution">
    <text evidence="1">The sequence shown here is derived from an EMBL/GenBank/DDBJ whole genome shotgun (WGS) entry which is preliminary data.</text>
</comment>
<keyword evidence="2" id="KW-1185">Reference proteome</keyword>
<dbReference type="OrthoDB" id="9781413at2"/>
<proteinExistence type="predicted"/>
<dbReference type="EMBL" id="SODD01000002">
    <property type="protein sequence ID" value="TDW26031.1"/>
    <property type="molecule type" value="Genomic_DNA"/>
</dbReference>
<name>A0A4R8A828_9FIRM</name>
<sequence>MVKAVVMDLDGTLLTSDKIVSIPTKEKLNWLAEKKGVTLVLASGRTKSRMKDAAEAIQLEQHNGMLIESNGVALYNYKDDSHKIIRKMHDEELAEIVRTLQKYHCEILIMGDEDVFIMLPEGVKESYYITQNSNMEGMRNREFFFIDSIDQVTQKVNKICVYNRSDKIEALLETLKDETFQYDYWMGRALPEWLEIMPDGVSKGHALQKLMEINNWNEDEVVVFGDGENDLSMLEVVTYSVAMDNAMDIVKDVANYTTASNDSDGIVEFFNDKEEELL</sequence>
<dbReference type="AlphaFoldDB" id="A0A4R8A828"/>